<sequence>MKQYLTPKVLAALQSLPTSDAPTPTSLATTPEELHQRAIQLDPTLAEQPLDAIEAQLASIYDDDTWTQQQLPQVPEGVAHRYTYVYVNQELLG</sequence>
<dbReference type="EMBL" id="CP095053">
    <property type="protein sequence ID" value="UOR03765.1"/>
    <property type="molecule type" value="Genomic_DNA"/>
</dbReference>
<gene>
    <name evidence="1" type="ORF">MUN82_12490</name>
</gene>
<accession>A0A8T9SPN6</accession>
<organism evidence="1 2">
    <name type="scientific">Hymenobacter aerilatus</name>
    <dbReference type="NCBI Taxonomy" id="2932251"/>
    <lineage>
        <taxon>Bacteria</taxon>
        <taxon>Pseudomonadati</taxon>
        <taxon>Bacteroidota</taxon>
        <taxon>Cytophagia</taxon>
        <taxon>Cytophagales</taxon>
        <taxon>Hymenobacteraceae</taxon>
        <taxon>Hymenobacter</taxon>
    </lineage>
</organism>
<proteinExistence type="predicted"/>
<protein>
    <submittedName>
        <fullName evidence="1">Uncharacterized protein</fullName>
    </submittedName>
</protein>
<evidence type="ECO:0000313" key="2">
    <source>
        <dbReference type="Proteomes" id="UP000829925"/>
    </source>
</evidence>
<dbReference type="KEGG" id="haei:MUN82_12490"/>
<keyword evidence="2" id="KW-1185">Reference proteome</keyword>
<dbReference type="AlphaFoldDB" id="A0A8T9SPN6"/>
<name>A0A8T9SPN6_9BACT</name>
<dbReference type="RefSeq" id="WP_245090858.1">
    <property type="nucleotide sequence ID" value="NZ_CP095053.1"/>
</dbReference>
<reference evidence="1 2" key="1">
    <citation type="submission" date="2022-04" db="EMBL/GenBank/DDBJ databases">
        <title>Hymenobacter sp. isolated from the air.</title>
        <authorList>
            <person name="Won M."/>
            <person name="Lee C.-M."/>
            <person name="Woen H.-Y."/>
            <person name="Kwon S.-W."/>
        </authorList>
    </citation>
    <scope>NUCLEOTIDE SEQUENCE [LARGE SCALE GENOMIC DNA]</scope>
    <source>
        <strain evidence="2">5413 J-13</strain>
    </source>
</reference>
<dbReference type="Proteomes" id="UP000829925">
    <property type="component" value="Chromosome"/>
</dbReference>
<evidence type="ECO:0000313" key="1">
    <source>
        <dbReference type="EMBL" id="UOR03765.1"/>
    </source>
</evidence>